<sequence>MFWAHYKLYPHTVLPKITNMATSSQLSDFSVFYLSELLELTMLIPQLLTAAPQLYLPTGLSSPYSNLFLCSRCLGVANVFPISYGMQSSLGRVFHTVMSVRDSVKGQTELYLRSSLGGHGVSRFTTIGVSLERAVILTHWGLRE</sequence>
<dbReference type="EMBL" id="CM004466">
    <property type="protein sequence ID" value="OCU02716.1"/>
    <property type="molecule type" value="Genomic_DNA"/>
</dbReference>
<accession>A0A974E3P8</accession>
<evidence type="ECO:0000313" key="2">
    <source>
        <dbReference type="Proteomes" id="UP000694892"/>
    </source>
</evidence>
<proteinExistence type="predicted"/>
<reference evidence="2" key="1">
    <citation type="journal article" date="2016" name="Nature">
        <title>Genome evolution in the allotetraploid frog Xenopus laevis.</title>
        <authorList>
            <person name="Session A.M."/>
            <person name="Uno Y."/>
            <person name="Kwon T."/>
            <person name="Chapman J.A."/>
            <person name="Toyoda A."/>
            <person name="Takahashi S."/>
            <person name="Fukui A."/>
            <person name="Hikosaka A."/>
            <person name="Suzuki A."/>
            <person name="Kondo M."/>
            <person name="van Heeringen S.J."/>
            <person name="Quigley I."/>
            <person name="Heinz S."/>
            <person name="Ogino H."/>
            <person name="Ochi H."/>
            <person name="Hellsten U."/>
            <person name="Lyons J.B."/>
            <person name="Simakov O."/>
            <person name="Putnam N."/>
            <person name="Stites J."/>
            <person name="Kuroki Y."/>
            <person name="Tanaka T."/>
            <person name="Michiue T."/>
            <person name="Watanabe M."/>
            <person name="Bogdanovic O."/>
            <person name="Lister R."/>
            <person name="Georgiou G."/>
            <person name="Paranjpe S.S."/>
            <person name="van Kruijsbergen I."/>
            <person name="Shu S."/>
            <person name="Carlson J."/>
            <person name="Kinoshita T."/>
            <person name="Ohta Y."/>
            <person name="Mawaribuchi S."/>
            <person name="Jenkins J."/>
            <person name="Grimwood J."/>
            <person name="Schmutz J."/>
            <person name="Mitros T."/>
            <person name="Mozaffari S.V."/>
            <person name="Suzuki Y."/>
            <person name="Haramoto Y."/>
            <person name="Yamamoto T.S."/>
            <person name="Takagi C."/>
            <person name="Heald R."/>
            <person name="Miller K."/>
            <person name="Haudenschild C."/>
            <person name="Kitzman J."/>
            <person name="Nakayama T."/>
            <person name="Izutsu Y."/>
            <person name="Robert J."/>
            <person name="Fortriede J."/>
            <person name="Burns K."/>
            <person name="Lotay V."/>
            <person name="Karimi K."/>
            <person name="Yasuoka Y."/>
            <person name="Dichmann D.S."/>
            <person name="Flajnik M.F."/>
            <person name="Houston D.W."/>
            <person name="Shendure J."/>
            <person name="DuPasquier L."/>
            <person name="Vize P.D."/>
            <person name="Zorn A.M."/>
            <person name="Ito M."/>
            <person name="Marcotte E.M."/>
            <person name="Wallingford J.B."/>
            <person name="Ito Y."/>
            <person name="Asashima M."/>
            <person name="Ueno N."/>
            <person name="Matsuda Y."/>
            <person name="Veenstra G.J."/>
            <person name="Fujiyama A."/>
            <person name="Harland R.M."/>
            <person name="Taira M."/>
            <person name="Rokhsar D.S."/>
        </authorList>
    </citation>
    <scope>NUCLEOTIDE SEQUENCE [LARGE SCALE GENOMIC DNA]</scope>
    <source>
        <strain evidence="2">J</strain>
    </source>
</reference>
<organism evidence="1 2">
    <name type="scientific">Xenopus laevis</name>
    <name type="common">African clawed frog</name>
    <dbReference type="NCBI Taxonomy" id="8355"/>
    <lineage>
        <taxon>Eukaryota</taxon>
        <taxon>Metazoa</taxon>
        <taxon>Chordata</taxon>
        <taxon>Craniata</taxon>
        <taxon>Vertebrata</taxon>
        <taxon>Euteleostomi</taxon>
        <taxon>Amphibia</taxon>
        <taxon>Batrachia</taxon>
        <taxon>Anura</taxon>
        <taxon>Pipoidea</taxon>
        <taxon>Pipidae</taxon>
        <taxon>Xenopodinae</taxon>
        <taxon>Xenopus</taxon>
        <taxon>Xenopus</taxon>
    </lineage>
</organism>
<protein>
    <submittedName>
        <fullName evidence="1">Uncharacterized protein</fullName>
    </submittedName>
</protein>
<gene>
    <name evidence="1" type="ORF">XELAEV_18008482mg</name>
</gene>
<dbReference type="Proteomes" id="UP000694892">
    <property type="component" value="Chromosome 1L"/>
</dbReference>
<name>A0A974E3P8_XENLA</name>
<evidence type="ECO:0000313" key="1">
    <source>
        <dbReference type="EMBL" id="OCU02716.1"/>
    </source>
</evidence>
<dbReference type="AlphaFoldDB" id="A0A974E3P8"/>